<reference evidence="1 2" key="1">
    <citation type="submission" date="2020-02" db="EMBL/GenBank/DDBJ databases">
        <authorList>
            <person name="Subbiah M."/>
            <person name="Call D."/>
        </authorList>
    </citation>
    <scope>NUCLEOTIDE SEQUENCE [LARGE SCALE GENOMIC DNA]</scope>
    <source>
        <strain evidence="1 2">8375wC2</strain>
    </source>
</reference>
<organism evidence="1 2">
    <name type="scientific">Escherichia coli</name>
    <dbReference type="NCBI Taxonomy" id="562"/>
    <lineage>
        <taxon>Bacteria</taxon>
        <taxon>Pseudomonadati</taxon>
        <taxon>Pseudomonadota</taxon>
        <taxon>Gammaproteobacteria</taxon>
        <taxon>Enterobacterales</taxon>
        <taxon>Enterobacteriaceae</taxon>
        <taxon>Escherichia</taxon>
    </lineage>
</organism>
<name>A0A6D0YAW4_ECOLX</name>
<evidence type="ECO:0000313" key="1">
    <source>
        <dbReference type="EMBL" id="NEM88684.1"/>
    </source>
</evidence>
<sequence length="238" mass="27322">MQNDTSDTLLNRILNEPEPVSQLPGRAFLQHVHERTGADTQRQRKEKNRLNSEKLAEKICRWIKETGRGPDAVMYEADLKAFFKCSREELAIAASLIPLYSHQRELHDVRVVAYTAAPPVVLPSDLRPAERFLYHCLKRGYTGLKSEGWPVWIRTKSLYTHFMKSQYFDQLGQSVLSHAVTTSGIGTLAYRREPEGKKNRNTRVARMYPLEQAREAFATNTLKNPAFDWSVYDPNVDA</sequence>
<dbReference type="AlphaFoldDB" id="A0A6D0YAW4"/>
<dbReference type="Proteomes" id="UP000469708">
    <property type="component" value="Unassembled WGS sequence"/>
</dbReference>
<comment type="caution">
    <text evidence="1">The sequence shown here is derived from an EMBL/GenBank/DDBJ whole genome shotgun (WGS) entry which is preliminary data.</text>
</comment>
<protein>
    <submittedName>
        <fullName evidence="1">Uncharacterized protein</fullName>
    </submittedName>
</protein>
<dbReference type="EMBL" id="JAAGYI010000127">
    <property type="protein sequence ID" value="NEM88684.1"/>
    <property type="molecule type" value="Genomic_DNA"/>
</dbReference>
<proteinExistence type="predicted"/>
<evidence type="ECO:0000313" key="2">
    <source>
        <dbReference type="Proteomes" id="UP000469708"/>
    </source>
</evidence>
<accession>A0A6D0YAW4</accession>
<dbReference type="RefSeq" id="WP_097498296.1">
    <property type="nucleotide sequence ID" value="NZ_JANFDS010000007.1"/>
</dbReference>
<gene>
    <name evidence="1" type="ORF">G3V95_25075</name>
</gene>